<proteinExistence type="predicted"/>
<dbReference type="GeneID" id="18811115"/>
<dbReference type="AlphaFoldDB" id="F8NRE3"/>
<dbReference type="RefSeq" id="XP_007316435.1">
    <property type="nucleotide sequence ID" value="XM_007316373.1"/>
</dbReference>
<dbReference type="HOGENOM" id="CLU_2374103_0_0_1"/>
<gene>
    <name evidence="1" type="ORF">SERLADRAFT_384700</name>
</gene>
<dbReference type="KEGG" id="sla:SERLADRAFT_384700"/>
<name>F8NRE3_SERL9</name>
<dbReference type="Proteomes" id="UP000008064">
    <property type="component" value="Unassembled WGS sequence"/>
</dbReference>
<dbReference type="EMBL" id="GL945432">
    <property type="protein sequence ID" value="EGO26262.1"/>
    <property type="molecule type" value="Genomic_DNA"/>
</dbReference>
<sequence>MYKGHDESARVQIQYIDMADDLFNELCWCGLASCARLLGILTELAQSFAENETEVLQRTESSPETEEVAAYSQKDIMVASDLAVPVQLLELRLTG</sequence>
<accession>F8NRE3</accession>
<reference evidence="1" key="1">
    <citation type="submission" date="2011-04" db="EMBL/GenBank/DDBJ databases">
        <title>Evolution of plant cell wall degrading machinery underlies the functional diversity of forest fungi.</title>
        <authorList>
            <consortium name="US DOE Joint Genome Institute (JGI-PGF)"/>
            <person name="Eastwood D.C."/>
            <person name="Floudas D."/>
            <person name="Binder M."/>
            <person name="Majcherczyk A."/>
            <person name="Schneider P."/>
            <person name="Aerts A."/>
            <person name="Asiegbu F.O."/>
            <person name="Baker S.E."/>
            <person name="Barry K."/>
            <person name="Bendiksby M."/>
            <person name="Blumentritt M."/>
            <person name="Coutinho P.M."/>
            <person name="Cullen D."/>
            <person name="Cullen D."/>
            <person name="Gathman A."/>
            <person name="Goodell B."/>
            <person name="Henrissat B."/>
            <person name="Ihrmark K."/>
            <person name="Kauserud H."/>
            <person name="Kohler A."/>
            <person name="LaButti K."/>
            <person name="Lapidus A."/>
            <person name="Lavin J.L."/>
            <person name="Lee Y.-H."/>
            <person name="Lindquist E."/>
            <person name="Lilly W."/>
            <person name="Lucas S."/>
            <person name="Morin E."/>
            <person name="Murat C."/>
            <person name="Oguiza J.A."/>
            <person name="Park J."/>
            <person name="Pisabarro A.G."/>
            <person name="Riley R."/>
            <person name="Rosling A."/>
            <person name="Salamov A."/>
            <person name="Schmidt O."/>
            <person name="Schmutz J."/>
            <person name="Skrede I."/>
            <person name="Stenlid J."/>
            <person name="Wiebenga A."/>
            <person name="Xie X."/>
            <person name="Kues U."/>
            <person name="Hibbett D.S."/>
            <person name="Hoffmeister D."/>
            <person name="Hogberg N."/>
            <person name="Martin F."/>
            <person name="Grigoriev I.V."/>
            <person name="Watkinson S.C."/>
        </authorList>
    </citation>
    <scope>NUCLEOTIDE SEQUENCE</scope>
    <source>
        <strain evidence="1">S7.9</strain>
    </source>
</reference>
<evidence type="ECO:0000313" key="1">
    <source>
        <dbReference type="EMBL" id="EGO26262.1"/>
    </source>
</evidence>
<protein>
    <submittedName>
        <fullName evidence="1">Uncharacterized protein</fullName>
    </submittedName>
</protein>
<organism>
    <name type="scientific">Serpula lacrymans var. lacrymans (strain S7.9)</name>
    <name type="common">Dry rot fungus</name>
    <dbReference type="NCBI Taxonomy" id="578457"/>
    <lineage>
        <taxon>Eukaryota</taxon>
        <taxon>Fungi</taxon>
        <taxon>Dikarya</taxon>
        <taxon>Basidiomycota</taxon>
        <taxon>Agaricomycotina</taxon>
        <taxon>Agaricomycetes</taxon>
        <taxon>Agaricomycetidae</taxon>
        <taxon>Boletales</taxon>
        <taxon>Coniophorineae</taxon>
        <taxon>Serpulaceae</taxon>
        <taxon>Serpula</taxon>
    </lineage>
</organism>